<evidence type="ECO:0000256" key="1">
    <source>
        <dbReference type="SAM" id="Phobius"/>
    </source>
</evidence>
<reference evidence="2 3" key="1">
    <citation type="submission" date="2020-08" db="EMBL/GenBank/DDBJ databases">
        <title>Genomic Encyclopedia of Type Strains, Phase IV (KMG-IV): sequencing the most valuable type-strain genomes for metagenomic binning, comparative biology and taxonomic classification.</title>
        <authorList>
            <person name="Goeker M."/>
        </authorList>
    </citation>
    <scope>NUCLEOTIDE SEQUENCE [LARGE SCALE GENOMIC DNA]</scope>
    <source>
        <strain evidence="2 3">DSM 25701</strain>
    </source>
</reference>
<sequence>MDYLKVLRLSLLFLGKSLLAVSGACILSFMLVGMFEGTASITELSILELLFSAVLCFFVYRHCKNSMIVGLKWHRILYLPLSNCGYLLPFWIIFMGRREVNAEAVMGQLFGFGLILFNIYTATPRLASDQGTIPLEPEEKTS</sequence>
<evidence type="ECO:0000313" key="3">
    <source>
        <dbReference type="Proteomes" id="UP000536640"/>
    </source>
</evidence>
<keyword evidence="3" id="KW-1185">Reference proteome</keyword>
<keyword evidence="1" id="KW-0472">Membrane</keyword>
<dbReference type="EMBL" id="JACHHW010000003">
    <property type="protein sequence ID" value="MBB5187095.1"/>
    <property type="molecule type" value="Genomic_DNA"/>
</dbReference>
<protein>
    <submittedName>
        <fullName evidence="2">Uncharacterized protein</fullName>
    </submittedName>
</protein>
<feature type="transmembrane region" description="Helical" evidence="1">
    <location>
        <begin position="100"/>
        <end position="120"/>
    </location>
</feature>
<dbReference type="RefSeq" id="WP_184461824.1">
    <property type="nucleotide sequence ID" value="NZ_JACHHW010000003.1"/>
</dbReference>
<keyword evidence="1" id="KW-1133">Transmembrane helix</keyword>
<feature type="transmembrane region" description="Helical" evidence="1">
    <location>
        <begin position="12"/>
        <end position="32"/>
    </location>
</feature>
<dbReference type="Proteomes" id="UP000536640">
    <property type="component" value="Unassembled WGS sequence"/>
</dbReference>
<name>A0A840R207_9GAMM</name>
<feature type="transmembrane region" description="Helical" evidence="1">
    <location>
        <begin position="75"/>
        <end position="94"/>
    </location>
</feature>
<dbReference type="AlphaFoldDB" id="A0A840R207"/>
<evidence type="ECO:0000313" key="2">
    <source>
        <dbReference type="EMBL" id="MBB5187095.1"/>
    </source>
</evidence>
<accession>A0A840R207</accession>
<gene>
    <name evidence="2" type="ORF">HNQ57_001358</name>
</gene>
<keyword evidence="1" id="KW-0812">Transmembrane</keyword>
<feature type="transmembrane region" description="Helical" evidence="1">
    <location>
        <begin position="44"/>
        <end position="63"/>
    </location>
</feature>
<comment type="caution">
    <text evidence="2">The sequence shown here is derived from an EMBL/GenBank/DDBJ whole genome shotgun (WGS) entry which is preliminary data.</text>
</comment>
<proteinExistence type="predicted"/>
<organism evidence="2 3">
    <name type="scientific">Zhongshania antarctica</name>
    <dbReference type="NCBI Taxonomy" id="641702"/>
    <lineage>
        <taxon>Bacteria</taxon>
        <taxon>Pseudomonadati</taxon>
        <taxon>Pseudomonadota</taxon>
        <taxon>Gammaproteobacteria</taxon>
        <taxon>Cellvibrionales</taxon>
        <taxon>Spongiibacteraceae</taxon>
        <taxon>Zhongshania</taxon>
    </lineage>
</organism>